<gene>
    <name evidence="2" type="ORF">CHARACLAT_007631</name>
</gene>
<organism evidence="2 3">
    <name type="scientific">Characodon lateralis</name>
    <dbReference type="NCBI Taxonomy" id="208331"/>
    <lineage>
        <taxon>Eukaryota</taxon>
        <taxon>Metazoa</taxon>
        <taxon>Chordata</taxon>
        <taxon>Craniata</taxon>
        <taxon>Vertebrata</taxon>
        <taxon>Euteleostomi</taxon>
        <taxon>Actinopterygii</taxon>
        <taxon>Neopterygii</taxon>
        <taxon>Teleostei</taxon>
        <taxon>Neoteleostei</taxon>
        <taxon>Acanthomorphata</taxon>
        <taxon>Ovalentaria</taxon>
        <taxon>Atherinomorphae</taxon>
        <taxon>Cyprinodontiformes</taxon>
        <taxon>Goodeidae</taxon>
        <taxon>Characodon</taxon>
    </lineage>
</organism>
<proteinExistence type="predicted"/>
<keyword evidence="1" id="KW-0472">Membrane</keyword>
<feature type="transmembrane region" description="Helical" evidence="1">
    <location>
        <begin position="20"/>
        <end position="40"/>
    </location>
</feature>
<reference evidence="2 3" key="1">
    <citation type="submission" date="2021-06" db="EMBL/GenBank/DDBJ databases">
        <authorList>
            <person name="Palmer J.M."/>
        </authorList>
    </citation>
    <scope>NUCLEOTIDE SEQUENCE [LARGE SCALE GENOMIC DNA]</scope>
    <source>
        <strain evidence="2 3">CL_MEX2019</strain>
        <tissue evidence="2">Muscle</tissue>
    </source>
</reference>
<protein>
    <recommendedName>
        <fullName evidence="4">Secreted protein</fullName>
    </recommendedName>
</protein>
<name>A0ABU7ERW5_9TELE</name>
<evidence type="ECO:0000313" key="2">
    <source>
        <dbReference type="EMBL" id="MED6289894.1"/>
    </source>
</evidence>
<evidence type="ECO:0000313" key="3">
    <source>
        <dbReference type="Proteomes" id="UP001352852"/>
    </source>
</evidence>
<keyword evidence="3" id="KW-1185">Reference proteome</keyword>
<sequence>MLFFASWIFLGEADFQTFLFALPCCLGVSALRLILFSLPLHFIHRELTKAACFVLYRISNTAALSPEGNEAFWELQCTTYHRPLQWKHRLAACGYSCTSVQVDGWL</sequence>
<keyword evidence="1" id="KW-0812">Transmembrane</keyword>
<comment type="caution">
    <text evidence="2">The sequence shown here is derived from an EMBL/GenBank/DDBJ whole genome shotgun (WGS) entry which is preliminary data.</text>
</comment>
<dbReference type="Proteomes" id="UP001352852">
    <property type="component" value="Unassembled WGS sequence"/>
</dbReference>
<dbReference type="EMBL" id="JAHUTJ010066002">
    <property type="protein sequence ID" value="MED6289894.1"/>
    <property type="molecule type" value="Genomic_DNA"/>
</dbReference>
<keyword evidence="1" id="KW-1133">Transmembrane helix</keyword>
<evidence type="ECO:0008006" key="4">
    <source>
        <dbReference type="Google" id="ProtNLM"/>
    </source>
</evidence>
<accession>A0ABU7ERW5</accession>
<evidence type="ECO:0000256" key="1">
    <source>
        <dbReference type="SAM" id="Phobius"/>
    </source>
</evidence>